<sequence length="87" mass="9928">MGHAWTYGSIFIGKVLAQGSLFLLQGVKNEAKQNIKGCVVKGVSDFCPKESHINDKEFISNQYYIFRYKSHFCFGPTRITELKETHP</sequence>
<protein>
    <submittedName>
        <fullName evidence="1">Uncharacterized protein</fullName>
    </submittedName>
</protein>
<dbReference type="EMBL" id="AB263748">
    <property type="protein sequence ID" value="BAF37778.1"/>
    <property type="molecule type" value="Genomic_DNA"/>
</dbReference>
<reference evidence="1" key="1">
    <citation type="journal article" date="2007" name="Sex. Plant Reprod.">
        <title>Physical size of the S locus region defined by genetic recombination and genome sequencing in Ipomoea trifida, Convolvulaceae.</title>
        <authorList>
            <person name="Rahman M.H."/>
            <person name="Tsuchiya T."/>
            <person name="Suwabe K."/>
            <person name="Kohori J."/>
            <person name="Tomita R.N."/>
            <person name="Kagaya Y."/>
            <person name="Kobayashi I."/>
            <person name="Kakeda K."/>
            <person name="Kowyama Y."/>
        </authorList>
    </citation>
    <scope>NUCLEOTIDE SEQUENCE</scope>
</reference>
<name>A0PAB5_IPOTF</name>
<proteinExistence type="predicted"/>
<dbReference type="AlphaFoldDB" id="A0PAB5"/>
<evidence type="ECO:0000313" key="1">
    <source>
        <dbReference type="EMBL" id="BAF37778.1"/>
    </source>
</evidence>
<organism evidence="1">
    <name type="scientific">Ipomoea trifida</name>
    <name type="common">Morning glory</name>
    <dbReference type="NCBI Taxonomy" id="35884"/>
    <lineage>
        <taxon>Eukaryota</taxon>
        <taxon>Viridiplantae</taxon>
        <taxon>Streptophyta</taxon>
        <taxon>Embryophyta</taxon>
        <taxon>Tracheophyta</taxon>
        <taxon>Spermatophyta</taxon>
        <taxon>Magnoliopsida</taxon>
        <taxon>eudicotyledons</taxon>
        <taxon>Gunneridae</taxon>
        <taxon>Pentapetalae</taxon>
        <taxon>asterids</taxon>
        <taxon>lamiids</taxon>
        <taxon>Solanales</taxon>
        <taxon>Convolvulaceae</taxon>
        <taxon>Ipomoeeae</taxon>
        <taxon>Ipomoea</taxon>
    </lineage>
</organism>
<accession>A0PAB5</accession>